<dbReference type="OrthoDB" id="9810148at2"/>
<dbReference type="NCBIfam" id="TIGR00678">
    <property type="entry name" value="holB"/>
    <property type="match status" value="1"/>
</dbReference>
<dbReference type="EMBL" id="NFJD01000001">
    <property type="protein sequence ID" value="OUO57375.1"/>
    <property type="molecule type" value="Genomic_DNA"/>
</dbReference>
<sequence length="334" mass="36217">MPFADILGQEKASSYLKKLAGAQKVPGALLFYGPDGVGKARAAVLFAQALNCLDPQARQTGDACGVCASCQAIAKGTHPDVTFVDFTYQARLEVKKDFSSKGYEDELEKEIAKQQHINVDTIRDVTAKSQQKAVGGGWKVLIIDQAQTMQGAAANALLKFIEEPPYKTVWILITNKRATMLKTILSRCQPLAFAPLSQENVTQILKNTGADVPDPDLCARYSGGSVSGALKAAEALELLQNGQFGTPQGPCSVAAGLSRTLVAARQEAQAVLDVLICALHRRWTQTQDPREQRRLQQVLNQFETYKRSIGRNVSPALVLETALMSLDGLNVQIF</sequence>
<dbReference type="PANTHER" id="PTHR11669:SF8">
    <property type="entry name" value="DNA POLYMERASE III SUBUNIT DELTA"/>
    <property type="match status" value="1"/>
</dbReference>
<gene>
    <name evidence="1" type="ORF">B5F75_00970</name>
</gene>
<dbReference type="InterPro" id="IPR027417">
    <property type="entry name" value="P-loop_NTPase"/>
</dbReference>
<reference evidence="2" key="1">
    <citation type="submission" date="2017-04" db="EMBL/GenBank/DDBJ databases">
        <title>Function of individual gut microbiota members based on whole genome sequencing of pure cultures obtained from chicken caecum.</title>
        <authorList>
            <person name="Medvecky M."/>
            <person name="Cejkova D."/>
            <person name="Polansky O."/>
            <person name="Karasova D."/>
            <person name="Kubasova T."/>
            <person name="Cizek A."/>
            <person name="Rychlik I."/>
        </authorList>
    </citation>
    <scope>NUCLEOTIDE SEQUENCE [LARGE SCALE GENOMIC DNA]</scope>
    <source>
        <strain evidence="2">An273</strain>
    </source>
</reference>
<dbReference type="GO" id="GO:0006261">
    <property type="term" value="P:DNA-templated DNA replication"/>
    <property type="evidence" value="ECO:0007669"/>
    <property type="project" value="TreeGrafter"/>
</dbReference>
<evidence type="ECO:0000313" key="1">
    <source>
        <dbReference type="EMBL" id="OUO57375.1"/>
    </source>
</evidence>
<dbReference type="Gene3D" id="3.40.50.300">
    <property type="entry name" value="P-loop containing nucleotide triphosphate hydrolases"/>
    <property type="match status" value="1"/>
</dbReference>
<name>A0A1Y4DEP3_9BACT</name>
<dbReference type="SUPFAM" id="SSF52540">
    <property type="entry name" value="P-loop containing nucleoside triphosphate hydrolases"/>
    <property type="match status" value="1"/>
</dbReference>
<dbReference type="InterPro" id="IPR004622">
    <property type="entry name" value="DNA_pol_HolB"/>
</dbReference>
<keyword evidence="2" id="KW-1185">Reference proteome</keyword>
<dbReference type="AlphaFoldDB" id="A0A1Y4DEP3"/>
<dbReference type="Pfam" id="PF13177">
    <property type="entry name" value="DNA_pol3_delta2"/>
    <property type="match status" value="1"/>
</dbReference>
<proteinExistence type="predicted"/>
<dbReference type="RefSeq" id="WP_087286564.1">
    <property type="nucleotide sequence ID" value="NZ_NFJD01000001.1"/>
</dbReference>
<protein>
    <submittedName>
        <fullName evidence="1">DNA polymerase III subunit delta</fullName>
    </submittedName>
</protein>
<evidence type="ECO:0000313" key="2">
    <source>
        <dbReference type="Proteomes" id="UP000196368"/>
    </source>
</evidence>
<accession>A0A1Y4DEP3</accession>
<organism evidence="1 2">
    <name type="scientific">Candidatus Avelusimicrobium gallicola</name>
    <dbReference type="NCBI Taxonomy" id="2562704"/>
    <lineage>
        <taxon>Bacteria</taxon>
        <taxon>Pseudomonadati</taxon>
        <taxon>Elusimicrobiota</taxon>
        <taxon>Elusimicrobia</taxon>
        <taxon>Elusimicrobiales</taxon>
        <taxon>Elusimicrobiaceae</taxon>
        <taxon>Candidatus Avelusimicrobium</taxon>
    </lineage>
</organism>
<dbReference type="PANTHER" id="PTHR11669">
    <property type="entry name" value="REPLICATION FACTOR C / DNA POLYMERASE III GAMMA-TAU SUBUNIT"/>
    <property type="match status" value="1"/>
</dbReference>
<dbReference type="Proteomes" id="UP000196368">
    <property type="component" value="Unassembled WGS sequence"/>
</dbReference>
<comment type="caution">
    <text evidence="1">The sequence shown here is derived from an EMBL/GenBank/DDBJ whole genome shotgun (WGS) entry which is preliminary data.</text>
</comment>
<dbReference type="GO" id="GO:0008408">
    <property type="term" value="F:3'-5' exonuclease activity"/>
    <property type="evidence" value="ECO:0007669"/>
    <property type="project" value="InterPro"/>
</dbReference>
<dbReference type="GO" id="GO:0003887">
    <property type="term" value="F:DNA-directed DNA polymerase activity"/>
    <property type="evidence" value="ECO:0007669"/>
    <property type="project" value="InterPro"/>
</dbReference>
<dbReference type="InterPro" id="IPR050238">
    <property type="entry name" value="DNA_Rep/Repair_Clamp_Loader"/>
</dbReference>